<dbReference type="RefSeq" id="WP_238225798.1">
    <property type="nucleotide sequence ID" value="NZ_BAAADH010000026.1"/>
</dbReference>
<evidence type="ECO:0000313" key="3">
    <source>
        <dbReference type="Proteomes" id="UP001055039"/>
    </source>
</evidence>
<organism evidence="2 3">
    <name type="scientific">Methylorubrum aminovorans</name>
    <dbReference type="NCBI Taxonomy" id="269069"/>
    <lineage>
        <taxon>Bacteria</taxon>
        <taxon>Pseudomonadati</taxon>
        <taxon>Pseudomonadota</taxon>
        <taxon>Alphaproteobacteria</taxon>
        <taxon>Hyphomicrobiales</taxon>
        <taxon>Methylobacteriaceae</taxon>
        <taxon>Methylorubrum</taxon>
    </lineage>
</organism>
<evidence type="ECO:0000313" key="2">
    <source>
        <dbReference type="EMBL" id="GJE66171.1"/>
    </source>
</evidence>
<proteinExistence type="predicted"/>
<protein>
    <submittedName>
        <fullName evidence="2">Uncharacterized protein</fullName>
    </submittedName>
</protein>
<feature type="region of interest" description="Disordered" evidence="1">
    <location>
        <begin position="174"/>
        <end position="217"/>
    </location>
</feature>
<comment type="caution">
    <text evidence="2">The sequence shown here is derived from an EMBL/GenBank/DDBJ whole genome shotgun (WGS) entry which is preliminary data.</text>
</comment>
<name>A0ABQ4UHK7_9HYPH</name>
<gene>
    <name evidence="2" type="ORF">LNAOJCKE_3386</name>
</gene>
<evidence type="ECO:0000256" key="1">
    <source>
        <dbReference type="SAM" id="MobiDB-lite"/>
    </source>
</evidence>
<keyword evidence="3" id="KW-1185">Reference proteome</keyword>
<sequence length="280" mass="29537">MSETVQAGKNGAKVPTGTISPEELLKQAVAGAKAGPATAPAALLARKSFRLGAHGRLAAASAVALIGGLSLGLLAAPQGQADEGIAQIRSELAAGRVESARLAQEVDRLARIATSLREASEAARGETKALAAVLGERIGRGEQALDKRLANLSETMSRSEREQTERFSGMIAGLEKKSQAATPPVSPKPEVKSEAKAEPHTTEPTQTDSLPDKPKTETLGGWALRDVYDGVAILEDRRRRLVEVGRGDAVPGIGRVEAIERRGRQWVVVTRQGIITPQAW</sequence>
<reference evidence="2" key="2">
    <citation type="submission" date="2021-08" db="EMBL/GenBank/DDBJ databases">
        <authorList>
            <person name="Tani A."/>
            <person name="Ola A."/>
            <person name="Ogura Y."/>
            <person name="Katsura K."/>
            <person name="Hayashi T."/>
        </authorList>
    </citation>
    <scope>NUCLEOTIDE SEQUENCE</scope>
    <source>
        <strain evidence="2">NBRC 15686</strain>
    </source>
</reference>
<dbReference type="Proteomes" id="UP001055039">
    <property type="component" value="Unassembled WGS sequence"/>
</dbReference>
<dbReference type="EMBL" id="BPRC01000012">
    <property type="protein sequence ID" value="GJE66171.1"/>
    <property type="molecule type" value="Genomic_DNA"/>
</dbReference>
<feature type="compositionally biased region" description="Basic and acidic residues" evidence="1">
    <location>
        <begin position="189"/>
        <end position="201"/>
    </location>
</feature>
<accession>A0ABQ4UHK7</accession>
<reference evidence="2" key="1">
    <citation type="journal article" date="2021" name="Front. Microbiol.">
        <title>Comprehensive Comparative Genomics and Phenotyping of Methylobacterium Species.</title>
        <authorList>
            <person name="Alessa O."/>
            <person name="Ogura Y."/>
            <person name="Fujitani Y."/>
            <person name="Takami H."/>
            <person name="Hayashi T."/>
            <person name="Sahin N."/>
            <person name="Tani A."/>
        </authorList>
    </citation>
    <scope>NUCLEOTIDE SEQUENCE</scope>
    <source>
        <strain evidence="2">NBRC 15686</strain>
    </source>
</reference>